<evidence type="ECO:0000256" key="2">
    <source>
        <dbReference type="ARBA" id="ARBA00022630"/>
    </source>
</evidence>
<dbReference type="InParanoid" id="A0A317XR38"/>
<evidence type="ECO:0000256" key="7">
    <source>
        <dbReference type="ARBA" id="ARBA00023033"/>
    </source>
</evidence>
<evidence type="ECO:0000256" key="1">
    <source>
        <dbReference type="ARBA" id="ARBA00001974"/>
    </source>
</evidence>
<dbReference type="InterPro" id="IPR002938">
    <property type="entry name" value="FAD-bd"/>
</dbReference>
<keyword evidence="5 9" id="KW-0521">NADP</keyword>
<feature type="compositionally biased region" description="Low complexity" evidence="10">
    <location>
        <begin position="409"/>
        <end position="418"/>
    </location>
</feature>
<comment type="cofactor">
    <cofactor evidence="1 9">
        <name>FAD</name>
        <dbReference type="ChEBI" id="CHEBI:57692"/>
    </cofactor>
</comment>
<evidence type="ECO:0000256" key="11">
    <source>
        <dbReference type="SAM" id="Phobius"/>
    </source>
</evidence>
<keyword evidence="4 9" id="KW-0274">FAD</keyword>
<gene>
    <name evidence="9" type="primary">BNA4</name>
    <name evidence="13" type="ORF">BCV70DRAFT_200718</name>
</gene>
<proteinExistence type="inferred from homology"/>
<keyword evidence="7 9" id="KW-0503">Monooxygenase</keyword>
<dbReference type="HAMAP" id="MF_01971">
    <property type="entry name" value="Kynurenine_monooxygenase"/>
    <property type="match status" value="1"/>
</dbReference>
<evidence type="ECO:0000259" key="12">
    <source>
        <dbReference type="Pfam" id="PF01494"/>
    </source>
</evidence>
<dbReference type="InterPro" id="IPR027545">
    <property type="entry name" value="Kynurenine_monooxygenase"/>
</dbReference>
<sequence length="686" mass="75964">MSADESRRFWAWFSSSFGVTTVRGSPRCFCVPCLFGNERSCFPLLFAHPPSIHLPLTFTDSVSPACLVTTTCTFLFYGSSLLTSAQSDHLGIAIEPSFFEAVYSGIAAPLGMMHANGHDRDLPERVAVIGAGPVGCLAALAFAQRGCSVDVYESRPDPRTHEAVARAAQRSINLALSTRGITGLRSVSVAGQTEDLADLVLRESVPMRARMIHTTVRKASPKNKAEVREDSQIYSSRGEWINSVDRSRLNNILLQHASDHANINIHFEHRLQNVDFDYHGSTDRATASEKPSNGDADGHANGHANYHANSHANGRANGNANGNANGHANGHANGRPVSSDSDRIRFEFDVRTGNANRAQESVVRYADLVIGCDGAHSQIRTSMSKIIAMDYSHDYIDSEYVELSIPPRTSLGSGSRTRGNGGLNGTKGGHDAFHLDPNHLHIWPRHSFMLIALPNLDGSFTCTLFAPSNIFTERLHEQSSILAFFEEFFPDALPLIGEKTLVECLMTRKPSRLGSVKCKPYHYKDRAVLIGDAAHAMLPFYGQGLNCGFEDVRVLFEHIDRHPSLSNAFATYTETRHPDLLAICQLAENNYTEMAHKVVSTPYLLRKKLDSYLTKFLPPSYWQSLYEMVTFSNTPYAQIIKREKLQHLIISTSLLSITAAVSATSMLALYHSRFAWKDTLTRFFRR</sequence>
<dbReference type="GO" id="GO:0071949">
    <property type="term" value="F:FAD binding"/>
    <property type="evidence" value="ECO:0007669"/>
    <property type="project" value="InterPro"/>
</dbReference>
<keyword evidence="2 9" id="KW-0285">Flavoprotein</keyword>
<evidence type="ECO:0000313" key="14">
    <source>
        <dbReference type="Proteomes" id="UP000246740"/>
    </source>
</evidence>
<keyword evidence="6 9" id="KW-0560">Oxidoreductase</keyword>
<feature type="domain" description="FAD-binding" evidence="12">
    <location>
        <begin position="126"/>
        <end position="286"/>
    </location>
</feature>
<dbReference type="Gene3D" id="3.50.50.60">
    <property type="entry name" value="FAD/NAD(P)-binding domain"/>
    <property type="match status" value="2"/>
</dbReference>
<feature type="region of interest" description="Disordered" evidence="10">
    <location>
        <begin position="282"/>
        <end position="340"/>
    </location>
</feature>
<keyword evidence="3 9" id="KW-0662">Pyridine nucleotide biosynthesis</keyword>
<evidence type="ECO:0000256" key="9">
    <source>
        <dbReference type="HAMAP-Rule" id="MF_03018"/>
    </source>
</evidence>
<evidence type="ECO:0000256" key="10">
    <source>
        <dbReference type="SAM" id="MobiDB-lite"/>
    </source>
</evidence>
<evidence type="ECO:0000256" key="6">
    <source>
        <dbReference type="ARBA" id="ARBA00023002"/>
    </source>
</evidence>
<dbReference type="GO" id="GO:0004502">
    <property type="term" value="F:kynurenine 3-monooxygenase activity"/>
    <property type="evidence" value="ECO:0007669"/>
    <property type="project" value="UniProtKB-UniRule"/>
</dbReference>
<evidence type="ECO:0000313" key="13">
    <source>
        <dbReference type="EMBL" id="PWY99808.1"/>
    </source>
</evidence>
<protein>
    <recommendedName>
        <fullName evidence="9">Kynurenine 3-monooxygenase</fullName>
        <ecNumber evidence="9">1.14.13.9</ecNumber>
    </recommendedName>
    <alternativeName>
        <fullName evidence="9">Biosynthesis of nicotinic acid protein 4</fullName>
    </alternativeName>
    <alternativeName>
        <fullName evidence="9">Kynurenine 3-hydroxylase</fullName>
    </alternativeName>
</protein>
<keyword evidence="14" id="KW-1185">Reference proteome</keyword>
<name>A0A317XR38_9BASI</name>
<keyword evidence="11" id="KW-1133">Transmembrane helix</keyword>
<dbReference type="PANTHER" id="PTHR46028">
    <property type="entry name" value="KYNURENINE 3-MONOOXYGENASE"/>
    <property type="match status" value="1"/>
</dbReference>
<accession>A0A317XR38</accession>
<comment type="catalytic activity">
    <reaction evidence="8 9">
        <text>L-kynurenine + NADPH + O2 + H(+) = 3-hydroxy-L-kynurenine + NADP(+) + H2O</text>
        <dbReference type="Rhea" id="RHEA:20545"/>
        <dbReference type="ChEBI" id="CHEBI:15377"/>
        <dbReference type="ChEBI" id="CHEBI:15378"/>
        <dbReference type="ChEBI" id="CHEBI:15379"/>
        <dbReference type="ChEBI" id="CHEBI:57783"/>
        <dbReference type="ChEBI" id="CHEBI:57959"/>
        <dbReference type="ChEBI" id="CHEBI:58125"/>
        <dbReference type="ChEBI" id="CHEBI:58349"/>
        <dbReference type="EC" id="1.14.13.9"/>
    </reaction>
</comment>
<dbReference type="PRINTS" id="PR00420">
    <property type="entry name" value="RNGMNOXGNASE"/>
</dbReference>
<reference evidence="13 14" key="1">
    <citation type="journal article" date="2018" name="Mol. Biol. Evol.">
        <title>Broad Genomic Sampling Reveals a Smut Pathogenic Ancestry of the Fungal Clade Ustilaginomycotina.</title>
        <authorList>
            <person name="Kijpornyongpan T."/>
            <person name="Mondo S.J."/>
            <person name="Barry K."/>
            <person name="Sandor L."/>
            <person name="Lee J."/>
            <person name="Lipzen A."/>
            <person name="Pangilinan J."/>
            <person name="LaButti K."/>
            <person name="Hainaut M."/>
            <person name="Henrissat B."/>
            <person name="Grigoriev I.V."/>
            <person name="Spatafora J.W."/>
            <person name="Aime M.C."/>
        </authorList>
    </citation>
    <scope>NUCLEOTIDE SEQUENCE [LARGE SCALE GENOMIC DNA]</scope>
    <source>
        <strain evidence="13 14">MCA 3645</strain>
    </source>
</reference>
<dbReference type="PANTHER" id="PTHR46028:SF2">
    <property type="entry name" value="KYNURENINE 3-MONOOXYGENASE"/>
    <property type="match status" value="1"/>
</dbReference>
<dbReference type="EC" id="1.14.13.9" evidence="9"/>
<organism evidence="13 14">
    <name type="scientific">Testicularia cyperi</name>
    <dbReference type="NCBI Taxonomy" id="1882483"/>
    <lineage>
        <taxon>Eukaryota</taxon>
        <taxon>Fungi</taxon>
        <taxon>Dikarya</taxon>
        <taxon>Basidiomycota</taxon>
        <taxon>Ustilaginomycotina</taxon>
        <taxon>Ustilaginomycetes</taxon>
        <taxon>Ustilaginales</taxon>
        <taxon>Anthracoideaceae</taxon>
        <taxon>Testicularia</taxon>
    </lineage>
</organism>
<dbReference type="Proteomes" id="UP000246740">
    <property type="component" value="Unassembled WGS sequence"/>
</dbReference>
<keyword evidence="9" id="KW-0496">Mitochondrion</keyword>
<dbReference type="GO" id="GO:0070189">
    <property type="term" value="P:kynurenine metabolic process"/>
    <property type="evidence" value="ECO:0007669"/>
    <property type="project" value="TreeGrafter"/>
</dbReference>
<dbReference type="InterPro" id="IPR036188">
    <property type="entry name" value="FAD/NAD-bd_sf"/>
</dbReference>
<dbReference type="SUPFAM" id="SSF51905">
    <property type="entry name" value="FAD/NAD(P)-binding domain"/>
    <property type="match status" value="1"/>
</dbReference>
<keyword evidence="11" id="KW-0812">Transmembrane</keyword>
<dbReference type="GO" id="GO:0043420">
    <property type="term" value="P:anthranilate metabolic process"/>
    <property type="evidence" value="ECO:0007669"/>
    <property type="project" value="UniProtKB-UniRule"/>
</dbReference>
<feature type="domain" description="FAD-binding" evidence="12">
    <location>
        <begin position="483"/>
        <end position="577"/>
    </location>
</feature>
<dbReference type="OrthoDB" id="10053569at2759"/>
<comment type="pathway">
    <text evidence="9">Cofactor biosynthesis; NAD(+) biosynthesis; quinolinate from L-kynurenine: step 1/3.</text>
</comment>
<dbReference type="GO" id="GO:0019805">
    <property type="term" value="P:quinolinate biosynthetic process"/>
    <property type="evidence" value="ECO:0007669"/>
    <property type="project" value="UniProtKB-UniRule"/>
</dbReference>
<evidence type="ECO:0000256" key="3">
    <source>
        <dbReference type="ARBA" id="ARBA00022642"/>
    </source>
</evidence>
<feature type="compositionally biased region" description="Low complexity" evidence="10">
    <location>
        <begin position="307"/>
        <end position="334"/>
    </location>
</feature>
<keyword evidence="9" id="KW-1000">Mitochondrion outer membrane</keyword>
<feature type="region of interest" description="Disordered" evidence="10">
    <location>
        <begin position="409"/>
        <end position="428"/>
    </location>
</feature>
<comment type="subcellular location">
    <subcellularLocation>
        <location evidence="9">Mitochondrion outer membrane</location>
    </subcellularLocation>
</comment>
<comment type="similarity">
    <text evidence="9">Belongs to the aromatic-ring hydroxylase family. KMO subfamily.</text>
</comment>
<dbReference type="STRING" id="1882483.A0A317XR38"/>
<keyword evidence="9 11" id="KW-0472">Membrane</keyword>
<dbReference type="FunFam" id="3.50.50.60:FF:000795">
    <property type="entry name" value="Kynurenine 3-monooxygenase"/>
    <property type="match status" value="1"/>
</dbReference>
<evidence type="ECO:0000256" key="8">
    <source>
        <dbReference type="ARBA" id="ARBA00047818"/>
    </source>
</evidence>
<evidence type="ECO:0000256" key="5">
    <source>
        <dbReference type="ARBA" id="ARBA00022857"/>
    </source>
</evidence>
<dbReference type="AlphaFoldDB" id="A0A317XR38"/>
<comment type="function">
    <text evidence="9">Catalyzes the hydroxylation of L-kynurenine (L-Kyn) to form 3-hydroxy-L-kynurenine (L-3OHKyn). Required for synthesis of quinolinic acid.</text>
</comment>
<feature type="transmembrane region" description="Helical" evidence="11">
    <location>
        <begin position="648"/>
        <end position="670"/>
    </location>
</feature>
<dbReference type="GO" id="GO:0006569">
    <property type="term" value="P:L-tryptophan catabolic process"/>
    <property type="evidence" value="ECO:0007669"/>
    <property type="project" value="UniProtKB-UniRule"/>
</dbReference>
<dbReference type="GO" id="GO:0034354">
    <property type="term" value="P:'de novo' NAD+ biosynthetic process from L-tryptophan"/>
    <property type="evidence" value="ECO:0007669"/>
    <property type="project" value="UniProtKB-UniRule"/>
</dbReference>
<evidence type="ECO:0000256" key="4">
    <source>
        <dbReference type="ARBA" id="ARBA00022827"/>
    </source>
</evidence>
<dbReference type="Pfam" id="PF01494">
    <property type="entry name" value="FAD_binding_3"/>
    <property type="match status" value="2"/>
</dbReference>
<dbReference type="UniPathway" id="UPA00253">
    <property type="reaction ID" value="UER00328"/>
</dbReference>
<dbReference type="EMBL" id="KZ819194">
    <property type="protein sequence ID" value="PWY99808.1"/>
    <property type="molecule type" value="Genomic_DNA"/>
</dbReference>
<dbReference type="GO" id="GO:0005741">
    <property type="term" value="C:mitochondrial outer membrane"/>
    <property type="evidence" value="ECO:0007669"/>
    <property type="project" value="UniProtKB-SubCell"/>
</dbReference>